<dbReference type="EMBL" id="KZ503527">
    <property type="protein sequence ID" value="PKU63109.1"/>
    <property type="molecule type" value="Genomic_DNA"/>
</dbReference>
<gene>
    <name evidence="1" type="ORF">MA16_Dca024271</name>
</gene>
<dbReference type="SUPFAM" id="SSF56219">
    <property type="entry name" value="DNase I-like"/>
    <property type="match status" value="1"/>
</dbReference>
<dbReference type="Gene3D" id="3.60.10.10">
    <property type="entry name" value="Endonuclease/exonuclease/phosphatase"/>
    <property type="match status" value="1"/>
</dbReference>
<evidence type="ECO:0000313" key="1">
    <source>
        <dbReference type="EMBL" id="PKU63109.1"/>
    </source>
</evidence>
<accession>A0A2I0VI65</accession>
<dbReference type="PANTHER" id="PTHR33710">
    <property type="entry name" value="BNAC02G09200D PROTEIN"/>
    <property type="match status" value="1"/>
</dbReference>
<evidence type="ECO:0000313" key="2">
    <source>
        <dbReference type="Proteomes" id="UP000233837"/>
    </source>
</evidence>
<dbReference type="PANTHER" id="PTHR33710:SF77">
    <property type="entry name" value="DNASE I-LIKE SUPERFAMILY PROTEIN"/>
    <property type="match status" value="1"/>
</dbReference>
<dbReference type="Proteomes" id="UP000233837">
    <property type="component" value="Unassembled WGS sequence"/>
</dbReference>
<proteinExistence type="predicted"/>
<sequence>MAAFMARNDLHDVGIIGPKFTWCNNKSENARILERLDRCLLNSKALNMIQNAVVRHLPRIASDHCPLIIKIIQDKLFHTKQIKFEEVWASFPASKGIVLKSWNKPVKGNDMDIINVKCKRYLKALYYCSRQKLKNFKDSIERLKIEIADIQLEEANGNGMEPEKLILLR</sequence>
<reference evidence="1 2" key="1">
    <citation type="journal article" date="2016" name="Sci. Rep.">
        <title>The Dendrobium catenatum Lindl. genome sequence provides insights into polysaccharide synthase, floral development and adaptive evolution.</title>
        <authorList>
            <person name="Zhang G.Q."/>
            <person name="Xu Q."/>
            <person name="Bian C."/>
            <person name="Tsai W.C."/>
            <person name="Yeh C.M."/>
            <person name="Liu K.W."/>
            <person name="Yoshida K."/>
            <person name="Zhang L.S."/>
            <person name="Chang S.B."/>
            <person name="Chen F."/>
            <person name="Shi Y."/>
            <person name="Su Y.Y."/>
            <person name="Zhang Y.Q."/>
            <person name="Chen L.J."/>
            <person name="Yin Y."/>
            <person name="Lin M."/>
            <person name="Huang H."/>
            <person name="Deng H."/>
            <person name="Wang Z.W."/>
            <person name="Zhu S.L."/>
            <person name="Zhao X."/>
            <person name="Deng C."/>
            <person name="Niu S.C."/>
            <person name="Huang J."/>
            <person name="Wang M."/>
            <person name="Liu G.H."/>
            <person name="Yang H.J."/>
            <person name="Xiao X.J."/>
            <person name="Hsiao Y.Y."/>
            <person name="Wu W.L."/>
            <person name="Chen Y.Y."/>
            <person name="Mitsuda N."/>
            <person name="Ohme-Takagi M."/>
            <person name="Luo Y.B."/>
            <person name="Van de Peer Y."/>
            <person name="Liu Z.J."/>
        </authorList>
    </citation>
    <scope>NUCLEOTIDE SEQUENCE [LARGE SCALE GENOMIC DNA]</scope>
    <source>
        <tissue evidence="1">The whole plant</tissue>
    </source>
</reference>
<name>A0A2I0VI65_9ASPA</name>
<organism evidence="1 2">
    <name type="scientific">Dendrobium catenatum</name>
    <dbReference type="NCBI Taxonomy" id="906689"/>
    <lineage>
        <taxon>Eukaryota</taxon>
        <taxon>Viridiplantae</taxon>
        <taxon>Streptophyta</taxon>
        <taxon>Embryophyta</taxon>
        <taxon>Tracheophyta</taxon>
        <taxon>Spermatophyta</taxon>
        <taxon>Magnoliopsida</taxon>
        <taxon>Liliopsida</taxon>
        <taxon>Asparagales</taxon>
        <taxon>Orchidaceae</taxon>
        <taxon>Epidendroideae</taxon>
        <taxon>Malaxideae</taxon>
        <taxon>Dendrobiinae</taxon>
        <taxon>Dendrobium</taxon>
    </lineage>
</organism>
<protein>
    <recommendedName>
        <fullName evidence="3">Threonine dehydratase</fullName>
    </recommendedName>
</protein>
<keyword evidence="2" id="KW-1185">Reference proteome</keyword>
<reference evidence="1 2" key="2">
    <citation type="journal article" date="2017" name="Nature">
        <title>The Apostasia genome and the evolution of orchids.</title>
        <authorList>
            <person name="Zhang G.Q."/>
            <person name="Liu K.W."/>
            <person name="Li Z."/>
            <person name="Lohaus R."/>
            <person name="Hsiao Y.Y."/>
            <person name="Niu S.C."/>
            <person name="Wang J.Y."/>
            <person name="Lin Y.C."/>
            <person name="Xu Q."/>
            <person name="Chen L.J."/>
            <person name="Yoshida K."/>
            <person name="Fujiwara S."/>
            <person name="Wang Z.W."/>
            <person name="Zhang Y.Q."/>
            <person name="Mitsuda N."/>
            <person name="Wang M."/>
            <person name="Liu G.H."/>
            <person name="Pecoraro L."/>
            <person name="Huang H.X."/>
            <person name="Xiao X.J."/>
            <person name="Lin M."/>
            <person name="Wu X.Y."/>
            <person name="Wu W.L."/>
            <person name="Chen Y.Y."/>
            <person name="Chang S.B."/>
            <person name="Sakamoto S."/>
            <person name="Ohme-Takagi M."/>
            <person name="Yagi M."/>
            <person name="Zeng S.J."/>
            <person name="Shen C.Y."/>
            <person name="Yeh C.M."/>
            <person name="Luo Y.B."/>
            <person name="Tsai W.C."/>
            <person name="Van de Peer Y."/>
            <person name="Liu Z.J."/>
        </authorList>
    </citation>
    <scope>NUCLEOTIDE SEQUENCE [LARGE SCALE GENOMIC DNA]</scope>
    <source>
        <tissue evidence="1">The whole plant</tissue>
    </source>
</reference>
<evidence type="ECO:0008006" key="3">
    <source>
        <dbReference type="Google" id="ProtNLM"/>
    </source>
</evidence>
<dbReference type="AlphaFoldDB" id="A0A2I0VI65"/>
<dbReference type="InterPro" id="IPR036691">
    <property type="entry name" value="Endo/exonu/phosph_ase_sf"/>
</dbReference>